<accession>A0A0C9UBS9</accession>
<gene>
    <name evidence="1" type="ORF">M422DRAFT_785190</name>
</gene>
<dbReference type="HOGENOM" id="CLU_2428468_0_0_1"/>
<organism evidence="1 2">
    <name type="scientific">Sphaerobolus stellatus (strain SS14)</name>
    <dbReference type="NCBI Taxonomy" id="990650"/>
    <lineage>
        <taxon>Eukaryota</taxon>
        <taxon>Fungi</taxon>
        <taxon>Dikarya</taxon>
        <taxon>Basidiomycota</taxon>
        <taxon>Agaricomycotina</taxon>
        <taxon>Agaricomycetes</taxon>
        <taxon>Phallomycetidae</taxon>
        <taxon>Geastrales</taxon>
        <taxon>Sphaerobolaceae</taxon>
        <taxon>Sphaerobolus</taxon>
    </lineage>
</organism>
<evidence type="ECO:0000313" key="2">
    <source>
        <dbReference type="Proteomes" id="UP000054279"/>
    </source>
</evidence>
<proteinExistence type="predicted"/>
<reference evidence="1 2" key="1">
    <citation type="submission" date="2014-06" db="EMBL/GenBank/DDBJ databases">
        <title>Evolutionary Origins and Diversification of the Mycorrhizal Mutualists.</title>
        <authorList>
            <consortium name="DOE Joint Genome Institute"/>
            <consortium name="Mycorrhizal Genomics Consortium"/>
            <person name="Kohler A."/>
            <person name="Kuo A."/>
            <person name="Nagy L.G."/>
            <person name="Floudas D."/>
            <person name="Copeland A."/>
            <person name="Barry K.W."/>
            <person name="Cichocki N."/>
            <person name="Veneault-Fourrey C."/>
            <person name="LaButti K."/>
            <person name="Lindquist E.A."/>
            <person name="Lipzen A."/>
            <person name="Lundell T."/>
            <person name="Morin E."/>
            <person name="Murat C."/>
            <person name="Riley R."/>
            <person name="Ohm R."/>
            <person name="Sun H."/>
            <person name="Tunlid A."/>
            <person name="Henrissat B."/>
            <person name="Grigoriev I.V."/>
            <person name="Hibbett D.S."/>
            <person name="Martin F."/>
        </authorList>
    </citation>
    <scope>NUCLEOTIDE SEQUENCE [LARGE SCALE GENOMIC DNA]</scope>
    <source>
        <strain evidence="1 2">SS14</strain>
    </source>
</reference>
<dbReference type="AlphaFoldDB" id="A0A0C9UBS9"/>
<dbReference type="EMBL" id="KN837364">
    <property type="protein sequence ID" value="KIJ26567.1"/>
    <property type="molecule type" value="Genomic_DNA"/>
</dbReference>
<dbReference type="Proteomes" id="UP000054279">
    <property type="component" value="Unassembled WGS sequence"/>
</dbReference>
<protein>
    <submittedName>
        <fullName evidence="1">Unplaced genomic scaffold SPHSTscaffold_289, whole genome shotgun sequence</fullName>
    </submittedName>
</protein>
<sequence>MCMYGNQSQAIYTLCGDTVSEAFYDDCRSPYCVRSRAHPPNCNNGRPDCARCAQLRAPCSSNHHCCANPRPTTRAPRTIHGFCSPKCPKRR</sequence>
<keyword evidence="2" id="KW-1185">Reference proteome</keyword>
<evidence type="ECO:0000313" key="1">
    <source>
        <dbReference type="EMBL" id="KIJ26567.1"/>
    </source>
</evidence>
<name>A0A0C9UBS9_SPHS4</name>